<keyword evidence="3" id="KW-1185">Reference proteome</keyword>
<evidence type="ECO:0000313" key="3">
    <source>
        <dbReference type="Proteomes" id="UP000249746"/>
    </source>
</evidence>
<evidence type="ECO:0000256" key="1">
    <source>
        <dbReference type="ARBA" id="ARBA00022481"/>
    </source>
</evidence>
<dbReference type="OrthoDB" id="5349145at2"/>
<evidence type="ECO:0000313" key="2">
    <source>
        <dbReference type="EMBL" id="PZT48522.1"/>
    </source>
</evidence>
<dbReference type="Pfam" id="PF07963">
    <property type="entry name" value="N_methyl"/>
    <property type="match status" value="1"/>
</dbReference>
<dbReference type="RefSeq" id="WP_111229407.1">
    <property type="nucleotide sequence ID" value="NZ_NBIU01000006.1"/>
</dbReference>
<dbReference type="SUPFAM" id="SSF54523">
    <property type="entry name" value="Pili subunits"/>
    <property type="match status" value="1"/>
</dbReference>
<comment type="caution">
    <text evidence="2">The sequence shown here is derived from an EMBL/GenBank/DDBJ whole genome shotgun (WGS) entry which is preliminary data.</text>
</comment>
<dbReference type="EMBL" id="NBIU01000006">
    <property type="protein sequence ID" value="PZT48522.1"/>
    <property type="molecule type" value="Genomic_DNA"/>
</dbReference>
<keyword evidence="1" id="KW-0488">Methylation</keyword>
<dbReference type="Proteomes" id="UP000249746">
    <property type="component" value="Unassembled WGS sequence"/>
</dbReference>
<dbReference type="AlphaFoldDB" id="A0A2W6MVZ9"/>
<dbReference type="GO" id="GO:0015628">
    <property type="term" value="P:protein secretion by the type II secretion system"/>
    <property type="evidence" value="ECO:0007669"/>
    <property type="project" value="InterPro"/>
</dbReference>
<name>A0A2W6MVZ9_9HELI</name>
<reference evidence="2 3" key="1">
    <citation type="submission" date="2017-03" db="EMBL/GenBank/DDBJ databases">
        <title>Genomic and clinical evidence uncovers the enterohepatic species Helicobacter valdiviensis as a potential human intestinal pathogen.</title>
        <authorList>
            <person name="Fresia P."/>
            <person name="Jara R."/>
            <person name="Sierra R."/>
            <person name="Ferres I."/>
            <person name="Greif G."/>
            <person name="Iraola G."/>
            <person name="Collado L."/>
        </authorList>
    </citation>
    <scope>NUCLEOTIDE SEQUENCE [LARGE SCALE GENOMIC DNA]</scope>
    <source>
        <strain evidence="2 3">WBE14</strain>
    </source>
</reference>
<accession>A0A2W6MVZ9</accession>
<dbReference type="GO" id="GO:0015627">
    <property type="term" value="C:type II protein secretion system complex"/>
    <property type="evidence" value="ECO:0007669"/>
    <property type="project" value="InterPro"/>
</dbReference>
<sequence length="161" mass="17449">MVLNSKKAFTMLELIFILVILGILAAIAIPKISASRNDAKLIALKSDVVMLKTALTSYFLSQGKGDFESAIDLSATNWEISPFKISSKLEDKEGKACVEAVLLSDQEGKIATNDKEISYLKISTQSKSLEGGDTCEKLNFTLNLSADSPQIIPLLSSSIEF</sequence>
<dbReference type="InterPro" id="IPR045584">
    <property type="entry name" value="Pilin-like"/>
</dbReference>
<dbReference type="Gene3D" id="3.30.700.10">
    <property type="entry name" value="Glycoprotein, Type 4 Pilin"/>
    <property type="match status" value="1"/>
</dbReference>
<dbReference type="PRINTS" id="PR00813">
    <property type="entry name" value="BCTERIALGSPG"/>
</dbReference>
<dbReference type="InterPro" id="IPR012902">
    <property type="entry name" value="N_methyl_site"/>
</dbReference>
<protein>
    <recommendedName>
        <fullName evidence="4">Prepilin-type cleavage/methylation domain-containing protein</fullName>
    </recommendedName>
</protein>
<proteinExistence type="predicted"/>
<organism evidence="2 3">
    <name type="scientific">Helicobacter valdiviensis</name>
    <dbReference type="NCBI Taxonomy" id="1458358"/>
    <lineage>
        <taxon>Bacteria</taxon>
        <taxon>Pseudomonadati</taxon>
        <taxon>Campylobacterota</taxon>
        <taxon>Epsilonproteobacteria</taxon>
        <taxon>Campylobacterales</taxon>
        <taxon>Helicobacteraceae</taxon>
        <taxon>Helicobacter</taxon>
    </lineage>
</organism>
<dbReference type="InterPro" id="IPR000983">
    <property type="entry name" value="Bac_GSPG_pilin"/>
</dbReference>
<evidence type="ECO:0008006" key="4">
    <source>
        <dbReference type="Google" id="ProtNLM"/>
    </source>
</evidence>
<gene>
    <name evidence="2" type="ORF">B6S12_03360</name>
</gene>